<evidence type="ECO:0000256" key="1">
    <source>
        <dbReference type="SAM" id="MobiDB-lite"/>
    </source>
</evidence>
<name>A0ABN9WAR3_9DINO</name>
<feature type="non-terminal residue" evidence="2">
    <location>
        <position position="58"/>
    </location>
</feature>
<sequence length="58" mass="6304">LRPRVSGGDAVPHLPAGPGRVLFRGGAVVFEQGAHHVEHQGEVQHLPAPLQLQDPWRE</sequence>
<dbReference type="EMBL" id="CAUYUJ010018401">
    <property type="protein sequence ID" value="CAK0883332.1"/>
    <property type="molecule type" value="Genomic_DNA"/>
</dbReference>
<evidence type="ECO:0000313" key="3">
    <source>
        <dbReference type="Proteomes" id="UP001189429"/>
    </source>
</evidence>
<reference evidence="2" key="1">
    <citation type="submission" date="2023-10" db="EMBL/GenBank/DDBJ databases">
        <authorList>
            <person name="Chen Y."/>
            <person name="Shah S."/>
            <person name="Dougan E. K."/>
            <person name="Thang M."/>
            <person name="Chan C."/>
        </authorList>
    </citation>
    <scope>NUCLEOTIDE SEQUENCE [LARGE SCALE GENOMIC DNA]</scope>
</reference>
<gene>
    <name evidence="2" type="ORF">PCOR1329_LOCUS65576</name>
</gene>
<dbReference type="Proteomes" id="UP001189429">
    <property type="component" value="Unassembled WGS sequence"/>
</dbReference>
<organism evidence="2 3">
    <name type="scientific">Prorocentrum cordatum</name>
    <dbReference type="NCBI Taxonomy" id="2364126"/>
    <lineage>
        <taxon>Eukaryota</taxon>
        <taxon>Sar</taxon>
        <taxon>Alveolata</taxon>
        <taxon>Dinophyceae</taxon>
        <taxon>Prorocentrales</taxon>
        <taxon>Prorocentraceae</taxon>
        <taxon>Prorocentrum</taxon>
    </lineage>
</organism>
<protein>
    <submittedName>
        <fullName evidence="2">Uncharacterized protein</fullName>
    </submittedName>
</protein>
<feature type="region of interest" description="Disordered" evidence="1">
    <location>
        <begin position="39"/>
        <end position="58"/>
    </location>
</feature>
<feature type="non-terminal residue" evidence="2">
    <location>
        <position position="1"/>
    </location>
</feature>
<keyword evidence="3" id="KW-1185">Reference proteome</keyword>
<comment type="caution">
    <text evidence="2">The sequence shown here is derived from an EMBL/GenBank/DDBJ whole genome shotgun (WGS) entry which is preliminary data.</text>
</comment>
<accession>A0ABN9WAR3</accession>
<evidence type="ECO:0000313" key="2">
    <source>
        <dbReference type="EMBL" id="CAK0883332.1"/>
    </source>
</evidence>
<proteinExistence type="predicted"/>